<dbReference type="Pfam" id="PF12833">
    <property type="entry name" value="HTH_18"/>
    <property type="match status" value="1"/>
</dbReference>
<keyword evidence="3" id="KW-0804">Transcription</keyword>
<dbReference type="PANTHER" id="PTHR46796:SF14">
    <property type="entry name" value="TRANSCRIPTIONAL REGULATORY PROTEIN"/>
    <property type="match status" value="1"/>
</dbReference>
<dbReference type="PANTHER" id="PTHR46796">
    <property type="entry name" value="HTH-TYPE TRANSCRIPTIONAL ACTIVATOR RHAS-RELATED"/>
    <property type="match status" value="1"/>
</dbReference>
<keyword evidence="1" id="KW-0805">Transcription regulation</keyword>
<evidence type="ECO:0000259" key="4">
    <source>
        <dbReference type="PROSITE" id="PS01124"/>
    </source>
</evidence>
<protein>
    <submittedName>
        <fullName evidence="5">Helix-turn-helix transcriptional regulator</fullName>
    </submittedName>
</protein>
<keyword evidence="6" id="KW-1185">Reference proteome</keyword>
<comment type="caution">
    <text evidence="5">The sequence shown here is derived from an EMBL/GenBank/DDBJ whole genome shotgun (WGS) entry which is preliminary data.</text>
</comment>
<dbReference type="InterPro" id="IPR009057">
    <property type="entry name" value="Homeodomain-like_sf"/>
</dbReference>
<reference evidence="5 6" key="1">
    <citation type="submission" date="2019-04" db="EMBL/GenBank/DDBJ databases">
        <title>Genome sequence of strain 7209-2.</title>
        <authorList>
            <person name="Gao J."/>
            <person name="Sun J."/>
        </authorList>
    </citation>
    <scope>NUCLEOTIDE SEQUENCE [LARGE SCALE GENOMIC DNA]</scope>
    <source>
        <strain evidence="5 6">7209-2</strain>
    </source>
</reference>
<evidence type="ECO:0000313" key="6">
    <source>
        <dbReference type="Proteomes" id="UP000309667"/>
    </source>
</evidence>
<sequence length="188" mass="21142">MLTTTKPTDTERGKALHAFNHDLESLVQSEIDVTTMEATSSEVLSLLNNLERTLGPQAGILDVAKPRLLQGGLAPWQFRNVEAYVDTHIAAQIRIENLASICRLSVSHFSRAFKVSFGKAPHFYIMTKRIELAQTLMITTHEPLSQIALFCGLSDQAHLSNLFRRCVGTTPQSWRRLTQRLSHEQTLM</sequence>
<dbReference type="EMBL" id="STGT01000004">
    <property type="protein sequence ID" value="THV12671.1"/>
    <property type="molecule type" value="Genomic_DNA"/>
</dbReference>
<proteinExistence type="predicted"/>
<dbReference type="Proteomes" id="UP000309667">
    <property type="component" value="Unassembled WGS sequence"/>
</dbReference>
<dbReference type="PROSITE" id="PS01124">
    <property type="entry name" value="HTH_ARAC_FAMILY_2"/>
    <property type="match status" value="1"/>
</dbReference>
<dbReference type="RefSeq" id="WP_136559460.1">
    <property type="nucleotide sequence ID" value="NZ_STGT01000004.1"/>
</dbReference>
<dbReference type="InterPro" id="IPR050204">
    <property type="entry name" value="AraC_XylS_family_regulators"/>
</dbReference>
<accession>A0ABY2QSE2</accession>
<dbReference type="Gene3D" id="1.10.10.60">
    <property type="entry name" value="Homeodomain-like"/>
    <property type="match status" value="1"/>
</dbReference>
<keyword evidence="2" id="KW-0238">DNA-binding</keyword>
<evidence type="ECO:0000256" key="3">
    <source>
        <dbReference type="ARBA" id="ARBA00023163"/>
    </source>
</evidence>
<feature type="domain" description="HTH araC/xylS-type" evidence="4">
    <location>
        <begin position="79"/>
        <end position="177"/>
    </location>
</feature>
<gene>
    <name evidence="5" type="ORF">E9677_18255</name>
</gene>
<dbReference type="SMART" id="SM00342">
    <property type="entry name" value="HTH_ARAC"/>
    <property type="match status" value="1"/>
</dbReference>
<organism evidence="5 6">
    <name type="scientific">Rhizobium rhizophilum</name>
    <dbReference type="NCBI Taxonomy" id="1850373"/>
    <lineage>
        <taxon>Bacteria</taxon>
        <taxon>Pseudomonadati</taxon>
        <taxon>Pseudomonadota</taxon>
        <taxon>Alphaproteobacteria</taxon>
        <taxon>Hyphomicrobiales</taxon>
        <taxon>Rhizobiaceae</taxon>
        <taxon>Rhizobium/Agrobacterium group</taxon>
        <taxon>Rhizobium</taxon>
    </lineage>
</organism>
<dbReference type="SUPFAM" id="SSF46689">
    <property type="entry name" value="Homeodomain-like"/>
    <property type="match status" value="2"/>
</dbReference>
<evidence type="ECO:0000256" key="1">
    <source>
        <dbReference type="ARBA" id="ARBA00023015"/>
    </source>
</evidence>
<dbReference type="InterPro" id="IPR018060">
    <property type="entry name" value="HTH_AraC"/>
</dbReference>
<evidence type="ECO:0000313" key="5">
    <source>
        <dbReference type="EMBL" id="THV12671.1"/>
    </source>
</evidence>
<evidence type="ECO:0000256" key="2">
    <source>
        <dbReference type="ARBA" id="ARBA00023125"/>
    </source>
</evidence>
<name>A0ABY2QSE2_9HYPH</name>